<dbReference type="RefSeq" id="WP_321575769.1">
    <property type="nucleotide sequence ID" value="NZ_JALIQP010000004.1"/>
</dbReference>
<proteinExistence type="predicted"/>
<keyword evidence="1" id="KW-0812">Transmembrane</keyword>
<dbReference type="AlphaFoldDB" id="A0ABD5PP35"/>
<feature type="transmembrane region" description="Helical" evidence="1">
    <location>
        <begin position="162"/>
        <end position="183"/>
    </location>
</feature>
<keyword evidence="1" id="KW-1133">Transmembrane helix</keyword>
<evidence type="ECO:0000259" key="2">
    <source>
        <dbReference type="Pfam" id="PF07760"/>
    </source>
</evidence>
<reference evidence="3 4" key="1">
    <citation type="journal article" date="2019" name="Int. J. Syst. Evol. Microbiol.">
        <title>The Global Catalogue of Microorganisms (GCM) 10K type strain sequencing project: providing services to taxonomists for standard genome sequencing and annotation.</title>
        <authorList>
            <consortium name="The Broad Institute Genomics Platform"/>
            <consortium name="The Broad Institute Genome Sequencing Center for Infectious Disease"/>
            <person name="Wu L."/>
            <person name="Ma J."/>
        </authorList>
    </citation>
    <scope>NUCLEOTIDE SEQUENCE [LARGE SCALE GENOMIC DNA]</scope>
    <source>
        <strain evidence="3 4">WLHS5</strain>
    </source>
</reference>
<protein>
    <submittedName>
        <fullName evidence="3">DUF1616 domain-containing protein</fullName>
    </submittedName>
</protein>
<dbReference type="InterPro" id="IPR014495">
    <property type="entry name" value="UCP018671"/>
</dbReference>
<comment type="caution">
    <text evidence="3">The sequence shown here is derived from an EMBL/GenBank/DDBJ whole genome shotgun (WGS) entry which is preliminary data.</text>
</comment>
<keyword evidence="1" id="KW-0472">Membrane</keyword>
<evidence type="ECO:0000313" key="3">
    <source>
        <dbReference type="EMBL" id="MFC4542216.1"/>
    </source>
</evidence>
<evidence type="ECO:0000256" key="1">
    <source>
        <dbReference type="SAM" id="Phobius"/>
    </source>
</evidence>
<feature type="transmembrane region" description="Helical" evidence="1">
    <location>
        <begin position="107"/>
        <end position="127"/>
    </location>
</feature>
<feature type="domain" description="DUF1616" evidence="2">
    <location>
        <begin position="3"/>
        <end position="317"/>
    </location>
</feature>
<feature type="transmembrane region" description="Helical" evidence="1">
    <location>
        <begin position="24"/>
        <end position="44"/>
    </location>
</feature>
<accession>A0ABD5PP35</accession>
<dbReference type="Pfam" id="PF07760">
    <property type="entry name" value="DUF1616"/>
    <property type="match status" value="1"/>
</dbReference>
<dbReference type="EMBL" id="JBHSFA010000005">
    <property type="protein sequence ID" value="MFC4542216.1"/>
    <property type="molecule type" value="Genomic_DNA"/>
</dbReference>
<dbReference type="InterPro" id="IPR011674">
    <property type="entry name" value="DUF1616"/>
</dbReference>
<dbReference type="PIRSF" id="PIRSF018671">
    <property type="entry name" value="UCP018671"/>
    <property type="match status" value="1"/>
</dbReference>
<dbReference type="Proteomes" id="UP001595898">
    <property type="component" value="Unassembled WGS sequence"/>
</dbReference>
<sequence length="332" mass="36968">MIGATVLVNVAIFAPGLRETFLRVPLGLGFLLFVPGYVILAALFPRRGESPRRDALERGSGDSAFWAVPWRSRIDGVERGVLSFGLSIAIVPVISITLNLTRWGVRLIPITVALSAVTLLFVAVAAIRRMSVPEDERFRVPFREWVAIGRSESLEPDTRADAALNVVLALSLLVTMASVGYAITVPPAGEEFSAIYLLTEDGDELIADEYPTEFERNESREIVLGIDNHEERTVNYTVILAEQTVAVDDGDTSVTEQRELDRFETQVIHGETWLHEHELEPTMTGDDVRIVWLLYLDDVPDDPSTENADYYVHLWIEINDSETDNSTLALTE</sequence>
<gene>
    <name evidence="3" type="ORF">ACFO5R_09780</name>
</gene>
<name>A0ABD5PP35_9EURY</name>
<keyword evidence="4" id="KW-1185">Reference proteome</keyword>
<feature type="transmembrane region" description="Helical" evidence="1">
    <location>
        <begin position="81"/>
        <end position="101"/>
    </location>
</feature>
<evidence type="ECO:0000313" key="4">
    <source>
        <dbReference type="Proteomes" id="UP001595898"/>
    </source>
</evidence>
<organism evidence="3 4">
    <name type="scientific">Halosolutus amylolyticus</name>
    <dbReference type="NCBI Taxonomy" id="2932267"/>
    <lineage>
        <taxon>Archaea</taxon>
        <taxon>Methanobacteriati</taxon>
        <taxon>Methanobacteriota</taxon>
        <taxon>Stenosarchaea group</taxon>
        <taxon>Halobacteria</taxon>
        <taxon>Halobacteriales</taxon>
        <taxon>Natrialbaceae</taxon>
        <taxon>Halosolutus</taxon>
    </lineage>
</organism>